<dbReference type="SUPFAM" id="SSF54001">
    <property type="entry name" value="Cysteine proteinases"/>
    <property type="match status" value="1"/>
</dbReference>
<proteinExistence type="predicted"/>
<feature type="domain" description="Transglutaminase-like" evidence="1">
    <location>
        <begin position="266"/>
        <end position="342"/>
    </location>
</feature>
<organism evidence="2 3">
    <name type="scientific">Chitinophaga caeni</name>
    <dbReference type="NCBI Taxonomy" id="2029983"/>
    <lineage>
        <taxon>Bacteria</taxon>
        <taxon>Pseudomonadati</taxon>
        <taxon>Bacteroidota</taxon>
        <taxon>Chitinophagia</taxon>
        <taxon>Chitinophagales</taxon>
        <taxon>Chitinophagaceae</taxon>
        <taxon>Chitinophaga</taxon>
    </lineage>
</organism>
<name>A0A291QQS6_9BACT</name>
<dbReference type="OrthoDB" id="8595007at2"/>
<evidence type="ECO:0000313" key="3">
    <source>
        <dbReference type="Proteomes" id="UP000220133"/>
    </source>
</evidence>
<accession>A0A291QQS6</accession>
<dbReference type="Gene3D" id="2.60.40.3140">
    <property type="match status" value="1"/>
</dbReference>
<dbReference type="Gene3D" id="3.10.620.30">
    <property type="match status" value="1"/>
</dbReference>
<dbReference type="Pfam" id="PF01841">
    <property type="entry name" value="Transglut_core"/>
    <property type="match status" value="1"/>
</dbReference>
<keyword evidence="3" id="KW-1185">Reference proteome</keyword>
<dbReference type="EMBL" id="CP023777">
    <property type="protein sequence ID" value="ATL46232.1"/>
    <property type="molecule type" value="Genomic_DNA"/>
</dbReference>
<reference evidence="2 3" key="1">
    <citation type="submission" date="2017-10" db="EMBL/GenBank/DDBJ databases">
        <title>Paenichitinophaga pekingensis gen. nov., sp. nov., isolated from activated sludge.</title>
        <authorList>
            <person name="Jin D."/>
            <person name="Kong X."/>
            <person name="Deng Y."/>
            <person name="Bai Z."/>
        </authorList>
    </citation>
    <scope>NUCLEOTIDE SEQUENCE [LARGE SCALE GENOMIC DNA]</scope>
    <source>
        <strain evidence="2 3">13</strain>
    </source>
</reference>
<dbReference type="KEGG" id="cbae:COR50_03080"/>
<sequence length="626" mass="71381">MNVFLKTLVFGLTIYANNISRVNAPGKDENVVIKNKVEKYQFTFGDKNAPVVVNQEDMVTYQCNDFRTSIGYAEFYDAQSAITSIKARVNGKKFGVKPVHQAYSVDGFFYSDAKVCLFELPLNEKGSESSVELSKVIYDPRYLTSIYFSEGYFTKVKQIVLVIPSWMHVDIKEMNFDKGKITKSVQRDSKNDSKIITYTAKNVKARTSEAYAPGPSYIYPHLLICSQFAETKDGKVNYFNSTDDQYAWYRSLVKMMKSGDPSVAEAAKKITAGANSPTEKAKKVLNWVQDNIRYIAFEDGIAGFKPDNAHDVLSKKYGDCKGMANLTKELLSASGLDARLCWIGTNHIAYDYSIPSLAVDNHMICAVKIDGKFHFLDGTESYIGFDQYAERIQGRQVMIEDGDHYILEHIPLRTLEQNQVIEKRQLAIKGNDIVGTVNLEYTGEAMESLLTGIHSTEKQDTEKSLTEFLSESDKKCEIKQLKTSDLKDWNQDLTINYDVKHQDAVTQFDKEMYLEIDFRKEFKNLIIDTTKRETDFIFNFKRILIHETSLELPPGYQVQNTPAPVNIDRDQYSFVSVYKSSGNQLIYTKCIKIKDTHLPISAMKQWNADLKQLTDQYNNQVTLVKK</sequence>
<evidence type="ECO:0000313" key="2">
    <source>
        <dbReference type="EMBL" id="ATL46232.1"/>
    </source>
</evidence>
<dbReference type="AlphaFoldDB" id="A0A291QQS6"/>
<dbReference type="InterPro" id="IPR038765">
    <property type="entry name" value="Papain-like_cys_pep_sf"/>
</dbReference>
<dbReference type="RefSeq" id="WP_098192621.1">
    <property type="nucleotide sequence ID" value="NZ_CP023777.1"/>
</dbReference>
<protein>
    <recommendedName>
        <fullName evidence="1">Transglutaminase-like domain-containing protein</fullName>
    </recommendedName>
</protein>
<evidence type="ECO:0000259" key="1">
    <source>
        <dbReference type="Pfam" id="PF01841"/>
    </source>
</evidence>
<dbReference type="InterPro" id="IPR002931">
    <property type="entry name" value="Transglutaminase-like"/>
</dbReference>
<dbReference type="Gene3D" id="2.60.120.1130">
    <property type="match status" value="1"/>
</dbReference>
<dbReference type="Proteomes" id="UP000220133">
    <property type="component" value="Chromosome"/>
</dbReference>
<gene>
    <name evidence="2" type="ORF">COR50_03080</name>
</gene>